<feature type="region of interest" description="Disordered" evidence="1">
    <location>
        <begin position="29"/>
        <end position="66"/>
    </location>
</feature>
<feature type="compositionally biased region" description="Low complexity" evidence="1">
    <location>
        <begin position="29"/>
        <end position="42"/>
    </location>
</feature>
<sequence length="218" mass="23858">MASSELARATNTFHGVLMSVSHRTPLTGRFGSSTAASSATKSGHCHSHPVSCRPSDPSDDRFCTSEPLRTSTPEFPLASSLSGHSFTIFRGSQRVALNSAHFHKWERARMAPVRPPARERDPRIRPTSARPVLSFAAGLFKTLGLAHMLHFKQRLQDRIRIEPSSYWRSHPLWATASVRGLAAEVPSPLRSLLNATFPHAPLASVGSAAGPSPFTRRY</sequence>
<name>A0AAV6TDZ1_9ARAC</name>
<dbReference type="AlphaFoldDB" id="A0AAV6TDZ1"/>
<evidence type="ECO:0000256" key="1">
    <source>
        <dbReference type="SAM" id="MobiDB-lite"/>
    </source>
</evidence>
<evidence type="ECO:0000313" key="3">
    <source>
        <dbReference type="Proteomes" id="UP000827092"/>
    </source>
</evidence>
<dbReference type="EMBL" id="JAFNEN010006325">
    <property type="protein sequence ID" value="KAG8156097.1"/>
    <property type="molecule type" value="Genomic_DNA"/>
</dbReference>
<proteinExistence type="predicted"/>
<dbReference type="Proteomes" id="UP000827092">
    <property type="component" value="Unassembled WGS sequence"/>
</dbReference>
<keyword evidence="3" id="KW-1185">Reference proteome</keyword>
<gene>
    <name evidence="2" type="ORF">JTE90_012048</name>
</gene>
<reference evidence="2 3" key="1">
    <citation type="journal article" date="2022" name="Nat. Ecol. Evol.">
        <title>A masculinizing supergene underlies an exaggerated male reproductive morph in a spider.</title>
        <authorList>
            <person name="Hendrickx F."/>
            <person name="De Corte Z."/>
            <person name="Sonet G."/>
            <person name="Van Belleghem S.M."/>
            <person name="Kostlbacher S."/>
            <person name="Vangestel C."/>
        </authorList>
    </citation>
    <scope>NUCLEOTIDE SEQUENCE [LARGE SCALE GENOMIC DNA]</scope>
    <source>
        <strain evidence="2">W744_W776</strain>
    </source>
</reference>
<evidence type="ECO:0000313" key="2">
    <source>
        <dbReference type="EMBL" id="KAG8156097.1"/>
    </source>
</evidence>
<comment type="caution">
    <text evidence="2">The sequence shown here is derived from an EMBL/GenBank/DDBJ whole genome shotgun (WGS) entry which is preliminary data.</text>
</comment>
<protein>
    <submittedName>
        <fullName evidence="2">Uncharacterized protein</fullName>
    </submittedName>
</protein>
<organism evidence="2 3">
    <name type="scientific">Oedothorax gibbosus</name>
    <dbReference type="NCBI Taxonomy" id="931172"/>
    <lineage>
        <taxon>Eukaryota</taxon>
        <taxon>Metazoa</taxon>
        <taxon>Ecdysozoa</taxon>
        <taxon>Arthropoda</taxon>
        <taxon>Chelicerata</taxon>
        <taxon>Arachnida</taxon>
        <taxon>Araneae</taxon>
        <taxon>Araneomorphae</taxon>
        <taxon>Entelegynae</taxon>
        <taxon>Araneoidea</taxon>
        <taxon>Linyphiidae</taxon>
        <taxon>Erigoninae</taxon>
        <taxon>Oedothorax</taxon>
    </lineage>
</organism>
<accession>A0AAV6TDZ1</accession>